<dbReference type="RefSeq" id="WP_343755795.1">
    <property type="nucleotide sequence ID" value="NZ_BAAACW010000110.1"/>
</dbReference>
<dbReference type="PANTHER" id="PTHR33744">
    <property type="entry name" value="CARBOHYDRATE DIACID REGULATOR"/>
    <property type="match status" value="1"/>
</dbReference>
<comment type="caution">
    <text evidence="3">The sequence shown here is derived from an EMBL/GenBank/DDBJ whole genome shotgun (WGS) entry which is preliminary data.</text>
</comment>
<name>A0ABP3HEN7_9LACT</name>
<dbReference type="Gene3D" id="1.10.10.2840">
    <property type="entry name" value="PucR C-terminal helix-turn-helix domain"/>
    <property type="match status" value="1"/>
</dbReference>
<evidence type="ECO:0000313" key="4">
    <source>
        <dbReference type="Proteomes" id="UP001501166"/>
    </source>
</evidence>
<accession>A0ABP3HEN7</accession>
<dbReference type="Proteomes" id="UP001501166">
    <property type="component" value="Unassembled WGS sequence"/>
</dbReference>
<dbReference type="Pfam" id="PF05651">
    <property type="entry name" value="Diacid_rec"/>
    <property type="match status" value="1"/>
</dbReference>
<evidence type="ECO:0000259" key="2">
    <source>
        <dbReference type="Pfam" id="PF13556"/>
    </source>
</evidence>
<dbReference type="EMBL" id="BAAACW010000110">
    <property type="protein sequence ID" value="GAA0365943.1"/>
    <property type="molecule type" value="Genomic_DNA"/>
</dbReference>
<organism evidence="3 4">
    <name type="scientific">Alkalibacterium iburiense</name>
    <dbReference type="NCBI Taxonomy" id="290589"/>
    <lineage>
        <taxon>Bacteria</taxon>
        <taxon>Bacillati</taxon>
        <taxon>Bacillota</taxon>
        <taxon>Bacilli</taxon>
        <taxon>Lactobacillales</taxon>
        <taxon>Carnobacteriaceae</taxon>
        <taxon>Alkalibacterium</taxon>
    </lineage>
</organism>
<proteinExistence type="predicted"/>
<sequence>MEISATIAQEIVSQMKIVLSQEINFMNSQAIIIASTDSSRIGNFHGGAETVLKTRQPLVIECNNQFTGSKKGINMPITFEKEVIGVIGITGEKEKVMKNGEIIKKMTEILIKEDFLKNITLQKRNQSRYIIEKLLTYHTAPSSFEEPDVFSYDYSRPHISAVGQLDWEGSFRYEDLYTLLDQEFFHTSQYKYTILNNQLFLLIQDSNAQAVSKTLDSLGKKISSAFKSPFYFGVSSLSFSEDEASQAFQHARDALSWNISYDKKGLLEYNDMDLGLLYSHLSKKNKRPFIDKILSGIPETEYVELKKVLLTYGEFNKSLSRSAEHLFIHKNSFQYKLNKIYTYTGYDPKVLNDYVRLYLAFLLNDK</sequence>
<dbReference type="PANTHER" id="PTHR33744:SF16">
    <property type="entry name" value="CARBOHYDRATE DIACID REGULATOR"/>
    <property type="match status" value="1"/>
</dbReference>
<dbReference type="InterPro" id="IPR025736">
    <property type="entry name" value="PucR_C-HTH_dom"/>
</dbReference>
<reference evidence="4" key="1">
    <citation type="journal article" date="2019" name="Int. J. Syst. Evol. Microbiol.">
        <title>The Global Catalogue of Microorganisms (GCM) 10K type strain sequencing project: providing services to taxonomists for standard genome sequencing and annotation.</title>
        <authorList>
            <consortium name="The Broad Institute Genomics Platform"/>
            <consortium name="The Broad Institute Genome Sequencing Center for Infectious Disease"/>
            <person name="Wu L."/>
            <person name="Ma J."/>
        </authorList>
    </citation>
    <scope>NUCLEOTIDE SEQUENCE [LARGE SCALE GENOMIC DNA]</scope>
    <source>
        <strain evidence="4">JCM 12662</strain>
    </source>
</reference>
<dbReference type="InterPro" id="IPR042070">
    <property type="entry name" value="PucR_C-HTH_sf"/>
</dbReference>
<dbReference type="Pfam" id="PF13556">
    <property type="entry name" value="HTH_30"/>
    <property type="match status" value="1"/>
</dbReference>
<dbReference type="InterPro" id="IPR051448">
    <property type="entry name" value="CdaR-like_regulators"/>
</dbReference>
<protein>
    <submittedName>
        <fullName evidence="3">Sugar diacid recognition domain-containing protein</fullName>
    </submittedName>
</protein>
<feature type="domain" description="Putative sugar diacid recognition" evidence="1">
    <location>
        <begin position="4"/>
        <end position="132"/>
    </location>
</feature>
<gene>
    <name evidence="3" type="ORF">GCM10008932_17670</name>
</gene>
<dbReference type="InterPro" id="IPR008599">
    <property type="entry name" value="Diacid_rec"/>
</dbReference>
<evidence type="ECO:0000313" key="3">
    <source>
        <dbReference type="EMBL" id="GAA0365943.1"/>
    </source>
</evidence>
<feature type="domain" description="PucR C-terminal helix-turn-helix" evidence="2">
    <location>
        <begin position="307"/>
        <end position="362"/>
    </location>
</feature>
<evidence type="ECO:0000259" key="1">
    <source>
        <dbReference type="Pfam" id="PF05651"/>
    </source>
</evidence>
<keyword evidence="4" id="KW-1185">Reference proteome</keyword>